<reference evidence="4 5" key="1">
    <citation type="journal article" date="2019" name="Int. J. Syst. Evol. Microbiol.">
        <title>The Global Catalogue of Microorganisms (GCM) 10K type strain sequencing project: providing services to taxonomists for standard genome sequencing and annotation.</title>
        <authorList>
            <consortium name="The Broad Institute Genomics Platform"/>
            <consortium name="The Broad Institute Genome Sequencing Center for Infectious Disease"/>
            <person name="Wu L."/>
            <person name="Ma J."/>
        </authorList>
    </citation>
    <scope>NUCLEOTIDE SEQUENCE [LARGE SCALE GENOMIC DNA]</scope>
    <source>
        <strain evidence="4 5">CGMCC 1.3240</strain>
    </source>
</reference>
<dbReference type="Gene3D" id="3.40.720.10">
    <property type="entry name" value="Alkaline Phosphatase, subunit A"/>
    <property type="match status" value="1"/>
</dbReference>
<dbReference type="InterPro" id="IPR050738">
    <property type="entry name" value="Sulfatase"/>
</dbReference>
<dbReference type="AlphaFoldDB" id="A0ABD5UX37"/>
<dbReference type="InterPro" id="IPR017850">
    <property type="entry name" value="Alkaline_phosphatase_core_sf"/>
</dbReference>
<sequence length="445" mass="49962">MTNRPNVCLIHCHDLGQYLGCYGAAVDTPRIDRLASEGALFENHFTTAPQCSPSRASLMTGRHPHENGLMGLAHATWELHDDERYLPDYLSEAGYDTHLFGLQHVTEYPDRLGYDEIHSEGVLSPEASPAIHEVDRAREVSGTFADCVDDLDDDDPFFASIGFFELHRIKNDEGVHVFKDDRYESADPEEVDPLPYLPDAPGIRRDLADAQGMLRAIDDGVGTVLDALDEAGIAEDTLVIFTTEHGLAMPRAKGTVYDPGIEGVLLMRQPGSINPGRHSELISNVDVLPTLLELAGEPVPDRVSGRSFLPLLTGGEYDARERLFAEMTWHDVYNPMRAIRTRRYKYVRNFWHLPEVYLTNDVSHSPAGEEVRTEFDSPIRSYEELYDLEADPHEQENVVESADYEEEAADLREQLCGWMEDTDDPLLEGPVPPGDFEEIMAWPPE</sequence>
<dbReference type="RefSeq" id="WP_340602164.1">
    <property type="nucleotide sequence ID" value="NZ_JBBMXV010000001.1"/>
</dbReference>
<dbReference type="Proteomes" id="UP001596312">
    <property type="component" value="Unassembled WGS sequence"/>
</dbReference>
<keyword evidence="2" id="KW-0378">Hydrolase</keyword>
<dbReference type="CDD" id="cd16027">
    <property type="entry name" value="SGSH"/>
    <property type="match status" value="1"/>
</dbReference>
<dbReference type="PANTHER" id="PTHR42693">
    <property type="entry name" value="ARYLSULFATASE FAMILY MEMBER"/>
    <property type="match status" value="1"/>
</dbReference>
<comment type="similarity">
    <text evidence="1">Belongs to the sulfatase family.</text>
</comment>
<dbReference type="EMBL" id="JBHSXQ010000001">
    <property type="protein sequence ID" value="MFC6903673.1"/>
    <property type="molecule type" value="Genomic_DNA"/>
</dbReference>
<evidence type="ECO:0000313" key="5">
    <source>
        <dbReference type="Proteomes" id="UP001596312"/>
    </source>
</evidence>
<name>A0ABD5UX37_9EURY</name>
<evidence type="ECO:0000256" key="1">
    <source>
        <dbReference type="ARBA" id="ARBA00008779"/>
    </source>
</evidence>
<evidence type="ECO:0000256" key="2">
    <source>
        <dbReference type="ARBA" id="ARBA00022801"/>
    </source>
</evidence>
<dbReference type="SUPFAM" id="SSF53649">
    <property type="entry name" value="Alkaline phosphatase-like"/>
    <property type="match status" value="1"/>
</dbReference>
<evidence type="ECO:0000259" key="3">
    <source>
        <dbReference type="Pfam" id="PF00884"/>
    </source>
</evidence>
<evidence type="ECO:0000313" key="4">
    <source>
        <dbReference type="EMBL" id="MFC6903673.1"/>
    </source>
</evidence>
<proteinExistence type="inferred from homology"/>
<dbReference type="InterPro" id="IPR000917">
    <property type="entry name" value="Sulfatase_N"/>
</dbReference>
<organism evidence="4 5">
    <name type="scientific">Halalkalicoccus tibetensis</name>
    <dbReference type="NCBI Taxonomy" id="175632"/>
    <lineage>
        <taxon>Archaea</taxon>
        <taxon>Methanobacteriati</taxon>
        <taxon>Methanobacteriota</taxon>
        <taxon>Stenosarchaea group</taxon>
        <taxon>Halobacteria</taxon>
        <taxon>Halobacteriales</taxon>
        <taxon>Halococcaceae</taxon>
        <taxon>Halalkalicoccus</taxon>
    </lineage>
</organism>
<comment type="caution">
    <text evidence="4">The sequence shown here is derived from an EMBL/GenBank/DDBJ whole genome shotgun (WGS) entry which is preliminary data.</text>
</comment>
<keyword evidence="5" id="KW-1185">Reference proteome</keyword>
<gene>
    <name evidence="4" type="ORF">ACFQGH_00510</name>
</gene>
<dbReference type="PANTHER" id="PTHR42693:SF53">
    <property type="entry name" value="ENDO-4-O-SULFATASE"/>
    <property type="match status" value="1"/>
</dbReference>
<protein>
    <submittedName>
        <fullName evidence="4">Sulfatase</fullName>
    </submittedName>
</protein>
<dbReference type="GO" id="GO:0016787">
    <property type="term" value="F:hydrolase activity"/>
    <property type="evidence" value="ECO:0007669"/>
    <property type="project" value="UniProtKB-KW"/>
</dbReference>
<accession>A0ABD5UX37</accession>
<feature type="domain" description="Sulfatase N-terminal" evidence="3">
    <location>
        <begin position="5"/>
        <end position="296"/>
    </location>
</feature>
<dbReference type="Pfam" id="PF00884">
    <property type="entry name" value="Sulfatase"/>
    <property type="match status" value="1"/>
</dbReference>